<dbReference type="OrthoDB" id="42613at2759"/>
<dbReference type="GeneID" id="20220802"/>
<gene>
    <name evidence="2" type="ORF">AURANDRAFT_29910</name>
</gene>
<proteinExistence type="predicted"/>
<name>F0YFQ6_AURAN</name>
<dbReference type="PANTHER" id="PTHR13369">
    <property type="match status" value="1"/>
</dbReference>
<evidence type="ECO:0000313" key="3">
    <source>
        <dbReference type="Proteomes" id="UP000002729"/>
    </source>
</evidence>
<dbReference type="AlphaFoldDB" id="F0YFQ6"/>
<dbReference type="GO" id="GO:0005737">
    <property type="term" value="C:cytoplasm"/>
    <property type="evidence" value="ECO:0007669"/>
    <property type="project" value="TreeGrafter"/>
</dbReference>
<organism evidence="3">
    <name type="scientific">Aureococcus anophagefferens</name>
    <name type="common">Harmful bloom alga</name>
    <dbReference type="NCBI Taxonomy" id="44056"/>
    <lineage>
        <taxon>Eukaryota</taxon>
        <taxon>Sar</taxon>
        <taxon>Stramenopiles</taxon>
        <taxon>Ochrophyta</taxon>
        <taxon>Pelagophyceae</taxon>
        <taxon>Pelagomonadales</taxon>
        <taxon>Pelagomonadaceae</taxon>
        <taxon>Aureococcus</taxon>
    </lineage>
</organism>
<evidence type="ECO:0000313" key="2">
    <source>
        <dbReference type="EMBL" id="EGB06064.1"/>
    </source>
</evidence>
<dbReference type="InterPro" id="IPR025714">
    <property type="entry name" value="Methyltranfer_dom"/>
</dbReference>
<dbReference type="SUPFAM" id="SSF53335">
    <property type="entry name" value="S-adenosyl-L-methionine-dependent methyltransferases"/>
    <property type="match status" value="1"/>
</dbReference>
<dbReference type="InParanoid" id="F0YFQ6"/>
<feature type="domain" description="Methyltransferase" evidence="1">
    <location>
        <begin position="55"/>
        <end position="168"/>
    </location>
</feature>
<dbReference type="Proteomes" id="UP000002729">
    <property type="component" value="Unassembled WGS sequence"/>
</dbReference>
<dbReference type="eggNOG" id="ENOG502SA6C">
    <property type="taxonomic scope" value="Eukaryota"/>
</dbReference>
<keyword evidence="3" id="KW-1185">Reference proteome</keyword>
<dbReference type="KEGG" id="aaf:AURANDRAFT_29910"/>
<dbReference type="PANTHER" id="PTHR13369:SF0">
    <property type="entry name" value="GLUTATHIONE S-TRANSFERASE C-TERMINAL DOMAIN-CONTAINING PROTEIN"/>
    <property type="match status" value="1"/>
</dbReference>
<dbReference type="Pfam" id="PF13679">
    <property type="entry name" value="Methyltransf_32"/>
    <property type="match status" value="1"/>
</dbReference>
<dbReference type="OMA" id="AVLPCCH"/>
<dbReference type="InterPro" id="IPR029063">
    <property type="entry name" value="SAM-dependent_MTases_sf"/>
</dbReference>
<dbReference type="RefSeq" id="XP_009039318.1">
    <property type="nucleotide sequence ID" value="XM_009041070.1"/>
</dbReference>
<protein>
    <recommendedName>
        <fullName evidence="1">Methyltransferase domain-containing protein</fullName>
    </recommendedName>
</protein>
<reference evidence="2 3" key="1">
    <citation type="journal article" date="2011" name="Proc. Natl. Acad. Sci. U.S.A.">
        <title>Niche of harmful alga Aureococcus anophagefferens revealed through ecogenomics.</title>
        <authorList>
            <person name="Gobler C.J."/>
            <person name="Berry D.L."/>
            <person name="Dyhrman S.T."/>
            <person name="Wilhelm S.W."/>
            <person name="Salamov A."/>
            <person name="Lobanov A.V."/>
            <person name="Zhang Y."/>
            <person name="Collier J.L."/>
            <person name="Wurch L.L."/>
            <person name="Kustka A.B."/>
            <person name="Dill B.D."/>
            <person name="Shah M."/>
            <person name="VerBerkmoes N.C."/>
            <person name="Kuo A."/>
            <person name="Terry A."/>
            <person name="Pangilinan J."/>
            <person name="Lindquist E.A."/>
            <person name="Lucas S."/>
            <person name="Paulsen I.T."/>
            <person name="Hattenrath-Lehmann T.K."/>
            <person name="Talmage S.C."/>
            <person name="Walker E.A."/>
            <person name="Koch F."/>
            <person name="Burson A.M."/>
            <person name="Marcoval M.A."/>
            <person name="Tang Y.Z."/>
            <person name="Lecleir G.R."/>
            <person name="Coyne K.J."/>
            <person name="Berg G.M."/>
            <person name="Bertrand E.M."/>
            <person name="Saito M.A."/>
            <person name="Gladyshev V.N."/>
            <person name="Grigoriev I.V."/>
        </authorList>
    </citation>
    <scope>NUCLEOTIDE SEQUENCE [LARGE SCALE GENOMIC DNA]</scope>
    <source>
        <strain evidence="3">CCMP 1984</strain>
    </source>
</reference>
<evidence type="ECO:0000259" key="1">
    <source>
        <dbReference type="Pfam" id="PF13679"/>
    </source>
</evidence>
<sequence length="264" mass="27765">MPRLVSKKLQASDARHFVGDTMFDRCARATCAAGVNMPKKELLENWTLASMIHDRAAPPARVVDVASGHGLLGWFLLALCAASRRPNVFAVDRRMPDSAAALRDSFGEAFPALPARHRYVVADAADVDARGGDTLVLALHACGGLSDLVIDAAVGGGASLCLVPCCHSLKTAKMAPERLAAARRAVDGGAGLDEALDGQRVAYLEERGMVVDATKLPEDITPKNTVLFAAPGVAAPRSRTTAVPIFGAAPRALPRPPSAWRSLT</sequence>
<accession>F0YFQ6</accession>
<dbReference type="EMBL" id="GL833137">
    <property type="protein sequence ID" value="EGB06064.1"/>
    <property type="molecule type" value="Genomic_DNA"/>
</dbReference>